<reference evidence="2 3" key="1">
    <citation type="submission" date="2024-11" db="EMBL/GenBank/DDBJ databases">
        <title>Chromosome-level genome assembly of the freshwater bivalve Anodonta woodiana.</title>
        <authorList>
            <person name="Chen X."/>
        </authorList>
    </citation>
    <scope>NUCLEOTIDE SEQUENCE [LARGE SCALE GENOMIC DNA]</scope>
    <source>
        <strain evidence="2">MN2024</strain>
        <tissue evidence="2">Gills</tissue>
    </source>
</reference>
<feature type="compositionally biased region" description="Basic and acidic residues" evidence="1">
    <location>
        <begin position="491"/>
        <end position="505"/>
    </location>
</feature>
<evidence type="ECO:0000313" key="2">
    <source>
        <dbReference type="EMBL" id="KAL3842311.1"/>
    </source>
</evidence>
<keyword evidence="3" id="KW-1185">Reference proteome</keyword>
<sequence>MAFFGGRLHIPSRNIYTCRHETLKEVSNYFVEKLSLNCSKWPWSRVMGTRALGIDHLIVFQHGELYSESVYEEISFVRESLLHAKRIVIVSVCTDEGIFEHDKTCKMERVYSKDGLLLFEFHVLPFTWDPHNCTANILTKLHTFWLRFKTPGAERKFYINSDRVRCICVDVGLGNVLSTLFRSMGRRLKCGSWHDVLVGKHGKNGFLLLVRSGQMPTAEQRKIIEKRLPEAQYTIIISACVKGDVRRISPLSNGKERKSTVLLNQRPTDKEKTSHTWMSNRGESNISEMKTFNYRPNQRRFGSEISQGSTLASNQSSFTVSNILTRQEKISKEKGEHIQICKSKHSSIRVDHKQFTYLEIHILRGFQNDVIIPPCQMNISTIQDLQCMFRIPSLHVMVGVCYNESLKGIRSLLCRELHLKIRRKSWLTTVGRNGKDWNLLIFLPGKIPRPEEMIRLEKKVAHARFTLFIYVCDKSEKLIRQDLQKTMETNDEQKGHQRPTGKDAETNGMSLKLQSNSVTKDHEDICDESLIIYEKEQFMYFELHVIDGIDTLPKCNTNHRVMEKLKDIIVFPTQLDQN</sequence>
<protein>
    <submittedName>
        <fullName evidence="2">Uncharacterized protein</fullName>
    </submittedName>
</protein>
<evidence type="ECO:0000256" key="1">
    <source>
        <dbReference type="SAM" id="MobiDB-lite"/>
    </source>
</evidence>
<name>A0ABD3U0H8_SINWO</name>
<organism evidence="2 3">
    <name type="scientific">Sinanodonta woodiana</name>
    <name type="common">Chinese pond mussel</name>
    <name type="synonym">Anodonta woodiana</name>
    <dbReference type="NCBI Taxonomy" id="1069815"/>
    <lineage>
        <taxon>Eukaryota</taxon>
        <taxon>Metazoa</taxon>
        <taxon>Spiralia</taxon>
        <taxon>Lophotrochozoa</taxon>
        <taxon>Mollusca</taxon>
        <taxon>Bivalvia</taxon>
        <taxon>Autobranchia</taxon>
        <taxon>Heteroconchia</taxon>
        <taxon>Palaeoheterodonta</taxon>
        <taxon>Unionida</taxon>
        <taxon>Unionoidea</taxon>
        <taxon>Unionidae</taxon>
        <taxon>Unioninae</taxon>
        <taxon>Sinanodonta</taxon>
    </lineage>
</organism>
<comment type="caution">
    <text evidence="2">The sequence shown here is derived from an EMBL/GenBank/DDBJ whole genome shotgun (WGS) entry which is preliminary data.</text>
</comment>
<feature type="region of interest" description="Disordered" evidence="1">
    <location>
        <begin position="486"/>
        <end position="508"/>
    </location>
</feature>
<dbReference type="EMBL" id="JBJQND010000017">
    <property type="protein sequence ID" value="KAL3842311.1"/>
    <property type="molecule type" value="Genomic_DNA"/>
</dbReference>
<evidence type="ECO:0000313" key="3">
    <source>
        <dbReference type="Proteomes" id="UP001634394"/>
    </source>
</evidence>
<dbReference type="Proteomes" id="UP001634394">
    <property type="component" value="Unassembled WGS sequence"/>
</dbReference>
<gene>
    <name evidence="2" type="ORF">ACJMK2_020341</name>
</gene>
<proteinExistence type="predicted"/>
<accession>A0ABD3U0H8</accession>
<dbReference type="AlphaFoldDB" id="A0ABD3U0H8"/>